<feature type="binding site" evidence="1">
    <location>
        <position position="843"/>
    </location>
    <ligand>
        <name>Zn(2+)</name>
        <dbReference type="ChEBI" id="CHEBI:29105"/>
    </ligand>
</feature>
<dbReference type="EMBL" id="UHFM01000006">
    <property type="protein sequence ID" value="SUN62039.1"/>
    <property type="molecule type" value="Genomic_DNA"/>
</dbReference>
<keyword evidence="1" id="KW-0862">Zinc</keyword>
<dbReference type="GO" id="GO:0046872">
    <property type="term" value="F:metal ion binding"/>
    <property type="evidence" value="ECO:0007669"/>
    <property type="project" value="UniProtKB-KW"/>
</dbReference>
<dbReference type="AlphaFoldDB" id="A0A380KBQ9"/>
<dbReference type="PIRSF" id="PIRSF037228">
    <property type="entry name" value="Lant_mod_RumM"/>
    <property type="match status" value="1"/>
</dbReference>
<dbReference type="InterPro" id="IPR012341">
    <property type="entry name" value="6hp_glycosidase-like_sf"/>
</dbReference>
<feature type="domain" description="Lantibiotic biosynthesis protein dehydration" evidence="2">
    <location>
        <begin position="92"/>
        <end position="463"/>
    </location>
</feature>
<organism evidence="3 4">
    <name type="scientific">Streptococcus gallolyticus</name>
    <dbReference type="NCBI Taxonomy" id="315405"/>
    <lineage>
        <taxon>Bacteria</taxon>
        <taxon>Bacillati</taxon>
        <taxon>Bacillota</taxon>
        <taxon>Bacilli</taxon>
        <taxon>Lactobacillales</taxon>
        <taxon>Streptococcaceae</taxon>
        <taxon>Streptococcus</taxon>
    </lineage>
</organism>
<evidence type="ECO:0000313" key="4">
    <source>
        <dbReference type="Proteomes" id="UP000254510"/>
    </source>
</evidence>
<dbReference type="InterPro" id="IPR025410">
    <property type="entry name" value="Lant_dehyd"/>
</dbReference>
<accession>A0A380KBQ9</accession>
<dbReference type="Pfam" id="PF05147">
    <property type="entry name" value="LANC_like"/>
    <property type="match status" value="1"/>
</dbReference>
<evidence type="ECO:0000313" key="3">
    <source>
        <dbReference type="EMBL" id="SUN62039.1"/>
    </source>
</evidence>
<protein>
    <submittedName>
        <fullName evidence="3">Putative lantibiotic modifying protein</fullName>
    </submittedName>
</protein>
<evidence type="ECO:0000259" key="2">
    <source>
        <dbReference type="Pfam" id="PF13575"/>
    </source>
</evidence>
<dbReference type="GO" id="GO:0031179">
    <property type="term" value="P:peptide modification"/>
    <property type="evidence" value="ECO:0007669"/>
    <property type="project" value="InterPro"/>
</dbReference>
<dbReference type="NCBIfam" id="TIGR03897">
    <property type="entry name" value="lanti_2_LanM"/>
    <property type="match status" value="1"/>
</dbReference>
<reference evidence="3 4" key="1">
    <citation type="submission" date="2018-06" db="EMBL/GenBank/DDBJ databases">
        <authorList>
            <consortium name="Pathogen Informatics"/>
            <person name="Doyle S."/>
        </authorList>
    </citation>
    <scope>NUCLEOTIDE SEQUENCE [LARGE SCALE GENOMIC DNA]</scope>
    <source>
        <strain evidence="3 4">NCTC13767</strain>
    </source>
</reference>
<feature type="binding site" evidence="1">
    <location>
        <position position="787"/>
    </location>
    <ligand>
        <name>Zn(2+)</name>
        <dbReference type="ChEBI" id="CHEBI:29105"/>
    </ligand>
</feature>
<sequence length="928" mass="106629">MNQKEQLYSQFDKFPKVVIERLIPEVLNESDSLIKQIEEKISDYYRSTLIYLINEKRINGTLVGETAELRYDFFNNVLCRNGTILDEIEERFPKINQRVFISIKHYLDLLNCVKKHFVSDFLELKKLKFLKSNDESPDLNVLDIKVTGDIHNGSGVCILDYNRQKLVYKKKSSRPNILLKELDSQASNYLKKEIRFIPDFLDKNEYFWEVFVESKPVSSLKEANEFYKRMGYLLVYSYILNISDLHFENLISHSIQPILVDAETVFSTNPYETVAENDATLKIVENSRNSVLSTGLLPISEADKIFGGDTSGVLGGTLIGEAKVIINHNRDDIHVEKQKYKTENQNHLPYFENNLGIKTYLNAEEYVEYIKEGFIELSKFIINNKEALKKLYLSFSDIKTRVLFRNTRDYSLVRQLLLSPVYCNQDNILFEKMSNKLTNYDSHNLCQSEVKQLLNMDIPYFYVCASDINVKDKDGNTNIWKLKKSSLSDTIEKLEKFDLDTMEEQLDLVEFSIKTPNALYSTELQESYKIFQNSNSNHSILFTGINTIVDTILKNEKFSKLDGSTNWLTLKVTDYDAFQLEPMDSSIYEGIAGLSIALCEVYKLVDDDRQQRIYNCLRRIFMTLMKAYYSTQNQSYYVGKLGILSAMIRIQSITGQEIPVSIFDINNKYILDLNVQSADFLSSFPSEIVALRNSNVSIGNLQQSFEKLVDLKIISEDYIAWDKLESNNVSLAHGNLGIELGLLYLAVALNSSEAVELFYQATNFDSHQKLSNGWIDKRNNSTSANWCHGSTGVLAARLAQLQLDKKFHIISKTKRSELEADMKHAASQIIEIGFDMTNFSICHGTSGNLLALSYYCSYLSGNEREELEKILDIEYRKLHSFGLENGWMCSFNTKYNVYGIMNGLSGILYSTAKYLKKDDSLDILIPTL</sequence>
<evidence type="ECO:0000256" key="1">
    <source>
        <dbReference type="PIRSR" id="PIRSR607822-1"/>
    </source>
</evidence>
<dbReference type="Gene3D" id="1.50.10.10">
    <property type="match status" value="1"/>
</dbReference>
<dbReference type="SMART" id="SM01260">
    <property type="entry name" value="LANC_like"/>
    <property type="match status" value="1"/>
</dbReference>
<dbReference type="Pfam" id="PF13575">
    <property type="entry name" value="DUF4135"/>
    <property type="match status" value="1"/>
</dbReference>
<dbReference type="SUPFAM" id="SSF158745">
    <property type="entry name" value="LanC-like"/>
    <property type="match status" value="1"/>
</dbReference>
<dbReference type="InterPro" id="IPR007822">
    <property type="entry name" value="LANC-like"/>
</dbReference>
<dbReference type="InterPro" id="IPR017146">
    <property type="entry name" value="Lanti_2_LanM"/>
</dbReference>
<feature type="binding site" evidence="1">
    <location>
        <position position="842"/>
    </location>
    <ligand>
        <name>Zn(2+)</name>
        <dbReference type="ChEBI" id="CHEBI:29105"/>
    </ligand>
</feature>
<gene>
    <name evidence="3" type="primary">mcdM</name>
    <name evidence="3" type="ORF">NCTC13767_02480</name>
</gene>
<dbReference type="CDD" id="cd04792">
    <property type="entry name" value="LanM-like"/>
    <property type="match status" value="1"/>
</dbReference>
<name>A0A380KBQ9_9STRE</name>
<proteinExistence type="predicted"/>
<dbReference type="GO" id="GO:0005975">
    <property type="term" value="P:carbohydrate metabolic process"/>
    <property type="evidence" value="ECO:0007669"/>
    <property type="project" value="InterPro"/>
</dbReference>
<dbReference type="Proteomes" id="UP000254510">
    <property type="component" value="Unassembled WGS sequence"/>
</dbReference>
<keyword evidence="1" id="KW-0479">Metal-binding</keyword>
<dbReference type="PRINTS" id="PR01950">
    <property type="entry name" value="LANCSUPER"/>
</dbReference>